<evidence type="ECO:0000313" key="18">
    <source>
        <dbReference type="Proteomes" id="UP001142055"/>
    </source>
</evidence>
<evidence type="ECO:0000256" key="3">
    <source>
        <dbReference type="ARBA" id="ARBA00004245"/>
    </source>
</evidence>
<feature type="transmembrane region" description="Helical" evidence="14">
    <location>
        <begin position="266"/>
        <end position="288"/>
    </location>
</feature>
<dbReference type="InterPro" id="IPR040457">
    <property type="entry name" value="GCP_C"/>
</dbReference>
<evidence type="ECO:0000313" key="17">
    <source>
        <dbReference type="EMBL" id="KAJ6221433.1"/>
    </source>
</evidence>
<keyword evidence="12" id="KW-0206">Cytoskeleton</keyword>
<gene>
    <name evidence="17" type="ORF">RDWZM_007245</name>
</gene>
<keyword evidence="11 14" id="KW-0472">Membrane</keyword>
<keyword evidence="6" id="KW-0963">Cytoplasm</keyword>
<evidence type="ECO:0000256" key="12">
    <source>
        <dbReference type="ARBA" id="ARBA00023212"/>
    </source>
</evidence>
<keyword evidence="5 14" id="KW-0813">Transport</keyword>
<dbReference type="Pfam" id="PF04130">
    <property type="entry name" value="GCP_C_terminal"/>
    <property type="match status" value="1"/>
</dbReference>
<accession>A0A9Q0M7Q7</accession>
<keyword evidence="18" id="KW-1185">Reference proteome</keyword>
<dbReference type="AlphaFoldDB" id="A0A9Q0M7Q7"/>
<feature type="region of interest" description="Disordered" evidence="15">
    <location>
        <begin position="193"/>
        <end position="215"/>
    </location>
</feature>
<feature type="compositionally biased region" description="Polar residues" evidence="15">
    <location>
        <begin position="193"/>
        <end position="211"/>
    </location>
</feature>
<keyword evidence="9 14" id="KW-0653">Protein transport</keyword>
<dbReference type="InterPro" id="IPR042241">
    <property type="entry name" value="GCP_C_sf"/>
</dbReference>
<evidence type="ECO:0000256" key="13">
    <source>
        <dbReference type="ARBA" id="ARBA00025800"/>
    </source>
</evidence>
<dbReference type="InterPro" id="IPR007305">
    <property type="entry name" value="Vesicle_transpt_Got1/SFT2"/>
</dbReference>
<reference evidence="17" key="1">
    <citation type="submission" date="2022-12" db="EMBL/GenBank/DDBJ databases">
        <title>Genome assemblies of Blomia tropicalis.</title>
        <authorList>
            <person name="Cui Y."/>
        </authorList>
    </citation>
    <scope>NUCLEOTIDE SEQUENCE</scope>
    <source>
        <tissue evidence="17">Adult mites</tissue>
    </source>
</reference>
<evidence type="ECO:0000256" key="4">
    <source>
        <dbReference type="ARBA" id="ARBA00010337"/>
    </source>
</evidence>
<evidence type="ECO:0000256" key="11">
    <source>
        <dbReference type="ARBA" id="ARBA00023136"/>
    </source>
</evidence>
<dbReference type="Proteomes" id="UP001142055">
    <property type="component" value="Chromosome 2"/>
</dbReference>
<dbReference type="GO" id="GO:0005874">
    <property type="term" value="C:microtubule"/>
    <property type="evidence" value="ECO:0007669"/>
    <property type="project" value="UniProtKB-KW"/>
</dbReference>
<proteinExistence type="inferred from homology"/>
<comment type="similarity">
    <text evidence="4">Belongs to the TUBGCP family.</text>
</comment>
<dbReference type="EMBL" id="JAPWDV010000002">
    <property type="protein sequence ID" value="KAJ6221433.1"/>
    <property type="molecule type" value="Genomic_DNA"/>
</dbReference>
<sequence length="369" mass="42414">MVKHNKIQLRFNLKQVPLLSLIITNDSLIKYQSIFNYIFILQNARHKLVDSWKDDSISTNKHSYHFFYLRSSLFRSLTIFYMYTKFVIEYKFKSHQITVEPLVDVDEIQITHQAYLLDIINQLFIKNNFKRYQISMTTSINLSNDLNDYLKNSNSSVNGGQPSTNGFLNGWFNGTNSKTFSYQPLRTVGSENELSRTDGSINNNQTRSSWFKNPFSAKEPEPEGWLPSLSRTQRFIGFLAFIFMGITCFGISTMYIPVLLFKARKFSILFTFGSAFIVLSFAILLGPVNHLKNQFSRDRLPFTLAYFGSLIATLYFAMSVQSVILTTIFALIQVIALVWYVVTYIPGGHSSLMFFSRIAANTVTKTLPV</sequence>
<evidence type="ECO:0000256" key="10">
    <source>
        <dbReference type="ARBA" id="ARBA00022989"/>
    </source>
</evidence>
<evidence type="ECO:0000256" key="15">
    <source>
        <dbReference type="SAM" id="MobiDB-lite"/>
    </source>
</evidence>
<evidence type="ECO:0000256" key="6">
    <source>
        <dbReference type="ARBA" id="ARBA00022490"/>
    </source>
</evidence>
<dbReference type="GO" id="GO:0016020">
    <property type="term" value="C:membrane"/>
    <property type="evidence" value="ECO:0007669"/>
    <property type="project" value="UniProtKB-SubCell"/>
</dbReference>
<dbReference type="GO" id="GO:0005737">
    <property type="term" value="C:cytoplasm"/>
    <property type="evidence" value="ECO:0007669"/>
    <property type="project" value="UniProtKB-ARBA"/>
</dbReference>
<keyword evidence="10 14" id="KW-1133">Transmembrane helix</keyword>
<comment type="subcellular location">
    <subcellularLocation>
        <location evidence="3">Cytoplasm</location>
        <location evidence="3">Cytoskeleton</location>
    </subcellularLocation>
    <subcellularLocation>
        <location evidence="2 14">Membrane</location>
        <topology evidence="2 14">Multi-pass membrane protein</topology>
    </subcellularLocation>
</comment>
<protein>
    <recommendedName>
        <fullName evidence="14">Vesicle transport protein</fullName>
    </recommendedName>
</protein>
<evidence type="ECO:0000256" key="1">
    <source>
        <dbReference type="ARBA" id="ARBA00003566"/>
    </source>
</evidence>
<comment type="caution">
    <text evidence="17">The sequence shown here is derived from an EMBL/GenBank/DDBJ whole genome shotgun (WGS) entry which is preliminary data.</text>
</comment>
<organism evidence="17 18">
    <name type="scientific">Blomia tropicalis</name>
    <name type="common">Mite</name>
    <dbReference type="NCBI Taxonomy" id="40697"/>
    <lineage>
        <taxon>Eukaryota</taxon>
        <taxon>Metazoa</taxon>
        <taxon>Ecdysozoa</taxon>
        <taxon>Arthropoda</taxon>
        <taxon>Chelicerata</taxon>
        <taxon>Arachnida</taxon>
        <taxon>Acari</taxon>
        <taxon>Acariformes</taxon>
        <taxon>Sarcoptiformes</taxon>
        <taxon>Astigmata</taxon>
        <taxon>Glycyphagoidea</taxon>
        <taxon>Echimyopodidae</taxon>
        <taxon>Blomia</taxon>
    </lineage>
</organism>
<evidence type="ECO:0000256" key="2">
    <source>
        <dbReference type="ARBA" id="ARBA00004141"/>
    </source>
</evidence>
<dbReference type="OMA" id="LIWYVIT"/>
<dbReference type="GO" id="GO:0015031">
    <property type="term" value="P:protein transport"/>
    <property type="evidence" value="ECO:0007669"/>
    <property type="project" value="UniProtKB-KW"/>
</dbReference>
<dbReference type="GO" id="GO:0012505">
    <property type="term" value="C:endomembrane system"/>
    <property type="evidence" value="ECO:0007669"/>
    <property type="project" value="UniProtKB-ARBA"/>
</dbReference>
<feature type="transmembrane region" description="Helical" evidence="14">
    <location>
        <begin position="300"/>
        <end position="318"/>
    </location>
</feature>
<feature type="transmembrane region" description="Helical" evidence="14">
    <location>
        <begin position="235"/>
        <end position="260"/>
    </location>
</feature>
<keyword evidence="7 14" id="KW-0812">Transmembrane</keyword>
<evidence type="ECO:0000256" key="14">
    <source>
        <dbReference type="RuleBase" id="RU363111"/>
    </source>
</evidence>
<feature type="domain" description="Gamma tubulin complex component C-terminal" evidence="16">
    <location>
        <begin position="9"/>
        <end position="152"/>
    </location>
</feature>
<dbReference type="Gene3D" id="1.20.120.1900">
    <property type="entry name" value="Gamma-tubulin complex, C-terminal domain"/>
    <property type="match status" value="1"/>
</dbReference>
<dbReference type="PANTHER" id="PTHR23137">
    <property type="entry name" value="VESICLE TRANSPORT PROTEIN-RELATED"/>
    <property type="match status" value="1"/>
</dbReference>
<evidence type="ECO:0000259" key="16">
    <source>
        <dbReference type="Pfam" id="PF04130"/>
    </source>
</evidence>
<evidence type="ECO:0000256" key="9">
    <source>
        <dbReference type="ARBA" id="ARBA00022927"/>
    </source>
</evidence>
<evidence type="ECO:0000256" key="7">
    <source>
        <dbReference type="ARBA" id="ARBA00022692"/>
    </source>
</evidence>
<evidence type="ECO:0000256" key="8">
    <source>
        <dbReference type="ARBA" id="ARBA00022701"/>
    </source>
</evidence>
<comment type="function">
    <text evidence="1 14">May be involved in fusion of retrograde transport vesicles derived from an endocytic compartment with the Golgi complex.</text>
</comment>
<name>A0A9Q0M7Q7_BLOTA</name>
<dbReference type="GO" id="GO:0016192">
    <property type="term" value="P:vesicle-mediated transport"/>
    <property type="evidence" value="ECO:0007669"/>
    <property type="project" value="InterPro"/>
</dbReference>
<evidence type="ECO:0000256" key="5">
    <source>
        <dbReference type="ARBA" id="ARBA00022448"/>
    </source>
</evidence>
<dbReference type="PANTHER" id="PTHR23137:SF36">
    <property type="entry name" value="VESICLE TRANSPORT PROTEIN SFT2C"/>
    <property type="match status" value="1"/>
</dbReference>
<feature type="transmembrane region" description="Helical" evidence="14">
    <location>
        <begin position="324"/>
        <end position="345"/>
    </location>
</feature>
<keyword evidence="8" id="KW-0493">Microtubule</keyword>
<dbReference type="GO" id="GO:0043015">
    <property type="term" value="F:gamma-tubulin binding"/>
    <property type="evidence" value="ECO:0007669"/>
    <property type="project" value="InterPro"/>
</dbReference>
<dbReference type="Pfam" id="PF04178">
    <property type="entry name" value="Got1"/>
    <property type="match status" value="1"/>
</dbReference>
<comment type="similarity">
    <text evidence="13 14">Belongs to the SFT2 family.</text>
</comment>
<dbReference type="InterPro" id="IPR011691">
    <property type="entry name" value="Vesicle_transpt_SFT2"/>
</dbReference>